<evidence type="ECO:0000256" key="4">
    <source>
        <dbReference type="ARBA" id="ARBA00023136"/>
    </source>
</evidence>
<feature type="compositionally biased region" description="Polar residues" evidence="5">
    <location>
        <begin position="329"/>
        <end position="338"/>
    </location>
</feature>
<evidence type="ECO:0000313" key="8">
    <source>
        <dbReference type="Proteomes" id="UP001301958"/>
    </source>
</evidence>
<keyword evidence="2 6" id="KW-0812">Transmembrane</keyword>
<dbReference type="AlphaFoldDB" id="A0AAN6YL98"/>
<feature type="transmembrane region" description="Helical" evidence="6">
    <location>
        <begin position="126"/>
        <end position="145"/>
    </location>
</feature>
<reference evidence="7" key="1">
    <citation type="journal article" date="2023" name="Mol. Phylogenet. Evol.">
        <title>Genome-scale phylogeny and comparative genomics of the fungal order Sordariales.</title>
        <authorList>
            <person name="Hensen N."/>
            <person name="Bonometti L."/>
            <person name="Westerberg I."/>
            <person name="Brannstrom I.O."/>
            <person name="Guillou S."/>
            <person name="Cros-Aarteil S."/>
            <person name="Calhoun S."/>
            <person name="Haridas S."/>
            <person name="Kuo A."/>
            <person name="Mondo S."/>
            <person name="Pangilinan J."/>
            <person name="Riley R."/>
            <person name="LaButti K."/>
            <person name="Andreopoulos B."/>
            <person name="Lipzen A."/>
            <person name="Chen C."/>
            <person name="Yan M."/>
            <person name="Daum C."/>
            <person name="Ng V."/>
            <person name="Clum A."/>
            <person name="Steindorff A."/>
            <person name="Ohm R.A."/>
            <person name="Martin F."/>
            <person name="Silar P."/>
            <person name="Natvig D.O."/>
            <person name="Lalanne C."/>
            <person name="Gautier V."/>
            <person name="Ament-Velasquez S.L."/>
            <person name="Kruys A."/>
            <person name="Hutchinson M.I."/>
            <person name="Powell A.J."/>
            <person name="Barry K."/>
            <person name="Miller A.N."/>
            <person name="Grigoriev I.V."/>
            <person name="Debuchy R."/>
            <person name="Gladieux P."/>
            <person name="Hiltunen Thoren M."/>
            <person name="Johannesson H."/>
        </authorList>
    </citation>
    <scope>NUCLEOTIDE SEQUENCE</scope>
    <source>
        <strain evidence="7">CBS 990.96</strain>
    </source>
</reference>
<comment type="caution">
    <text evidence="7">The sequence shown here is derived from an EMBL/GenBank/DDBJ whole genome shotgun (WGS) entry which is preliminary data.</text>
</comment>
<keyword evidence="8" id="KW-1185">Reference proteome</keyword>
<organism evidence="7 8">
    <name type="scientific">Podospora fimiseda</name>
    <dbReference type="NCBI Taxonomy" id="252190"/>
    <lineage>
        <taxon>Eukaryota</taxon>
        <taxon>Fungi</taxon>
        <taxon>Dikarya</taxon>
        <taxon>Ascomycota</taxon>
        <taxon>Pezizomycotina</taxon>
        <taxon>Sordariomycetes</taxon>
        <taxon>Sordariomycetidae</taxon>
        <taxon>Sordariales</taxon>
        <taxon>Podosporaceae</taxon>
        <taxon>Podospora</taxon>
    </lineage>
</organism>
<feature type="transmembrane region" description="Helical" evidence="6">
    <location>
        <begin position="100"/>
        <end position="119"/>
    </location>
</feature>
<dbReference type="NCBIfam" id="TIGR00803">
    <property type="entry name" value="nst"/>
    <property type="match status" value="1"/>
</dbReference>
<accession>A0AAN6YL98</accession>
<dbReference type="EMBL" id="MU865558">
    <property type="protein sequence ID" value="KAK4221343.1"/>
    <property type="molecule type" value="Genomic_DNA"/>
</dbReference>
<dbReference type="PANTHER" id="PTHR10231">
    <property type="entry name" value="NUCLEOTIDE-SUGAR TRANSMEMBRANE TRANSPORTER"/>
    <property type="match status" value="1"/>
</dbReference>
<feature type="region of interest" description="Disordered" evidence="5">
    <location>
        <begin position="317"/>
        <end position="345"/>
    </location>
</feature>
<dbReference type="GO" id="GO:0015165">
    <property type="term" value="F:pyrimidine nucleotide-sugar transmembrane transporter activity"/>
    <property type="evidence" value="ECO:0007669"/>
    <property type="project" value="InterPro"/>
</dbReference>
<name>A0AAN6YL98_9PEZI</name>
<evidence type="ECO:0000313" key="7">
    <source>
        <dbReference type="EMBL" id="KAK4221343.1"/>
    </source>
</evidence>
<dbReference type="Pfam" id="PF04142">
    <property type="entry name" value="Nuc_sug_transp"/>
    <property type="match status" value="1"/>
</dbReference>
<proteinExistence type="predicted"/>
<dbReference type="Proteomes" id="UP001301958">
    <property type="component" value="Unassembled WGS sequence"/>
</dbReference>
<feature type="transmembrane region" description="Helical" evidence="6">
    <location>
        <begin position="291"/>
        <end position="307"/>
    </location>
</feature>
<evidence type="ECO:0000256" key="3">
    <source>
        <dbReference type="ARBA" id="ARBA00022989"/>
    </source>
</evidence>
<dbReference type="InterPro" id="IPR037185">
    <property type="entry name" value="EmrE-like"/>
</dbReference>
<evidence type="ECO:0000256" key="1">
    <source>
        <dbReference type="ARBA" id="ARBA00004141"/>
    </source>
</evidence>
<feature type="transmembrane region" description="Helical" evidence="6">
    <location>
        <begin position="17"/>
        <end position="40"/>
    </location>
</feature>
<evidence type="ECO:0000256" key="6">
    <source>
        <dbReference type="SAM" id="Phobius"/>
    </source>
</evidence>
<protein>
    <submittedName>
        <fullName evidence="7">Nucleotide-sugar transporter-domain-containing protein</fullName>
    </submittedName>
</protein>
<dbReference type="SUPFAM" id="SSF103481">
    <property type="entry name" value="Multidrug resistance efflux transporter EmrE"/>
    <property type="match status" value="1"/>
</dbReference>
<feature type="transmembrane region" description="Helical" evidence="6">
    <location>
        <begin position="165"/>
        <end position="187"/>
    </location>
</feature>
<keyword evidence="4 6" id="KW-0472">Membrane</keyword>
<feature type="transmembrane region" description="Helical" evidence="6">
    <location>
        <begin position="268"/>
        <end position="285"/>
    </location>
</feature>
<gene>
    <name evidence="7" type="ORF">QBC38DRAFT_134012</name>
</gene>
<dbReference type="GO" id="GO:0000139">
    <property type="term" value="C:Golgi membrane"/>
    <property type="evidence" value="ECO:0007669"/>
    <property type="project" value="InterPro"/>
</dbReference>
<dbReference type="PIRSF" id="PIRSF005799">
    <property type="entry name" value="UDP-gal_transpt"/>
    <property type="match status" value="1"/>
</dbReference>
<feature type="transmembrane region" description="Helical" evidence="6">
    <location>
        <begin position="199"/>
        <end position="221"/>
    </location>
</feature>
<dbReference type="Gene3D" id="1.10.3730.20">
    <property type="match status" value="1"/>
</dbReference>
<evidence type="ECO:0000256" key="5">
    <source>
        <dbReference type="SAM" id="MobiDB-lite"/>
    </source>
</evidence>
<comment type="subcellular location">
    <subcellularLocation>
        <location evidence="1">Membrane</location>
        <topology evidence="1">Multi-pass membrane protein</topology>
    </subcellularLocation>
</comment>
<feature type="transmembrane region" description="Helical" evidence="6">
    <location>
        <begin position="233"/>
        <end position="256"/>
    </location>
</feature>
<reference evidence="7" key="2">
    <citation type="submission" date="2023-05" db="EMBL/GenBank/DDBJ databases">
        <authorList>
            <consortium name="Lawrence Berkeley National Laboratory"/>
            <person name="Steindorff A."/>
            <person name="Hensen N."/>
            <person name="Bonometti L."/>
            <person name="Westerberg I."/>
            <person name="Brannstrom I.O."/>
            <person name="Guillou S."/>
            <person name="Cros-Aarteil S."/>
            <person name="Calhoun S."/>
            <person name="Haridas S."/>
            <person name="Kuo A."/>
            <person name="Mondo S."/>
            <person name="Pangilinan J."/>
            <person name="Riley R."/>
            <person name="Labutti K."/>
            <person name="Andreopoulos B."/>
            <person name="Lipzen A."/>
            <person name="Chen C."/>
            <person name="Yanf M."/>
            <person name="Daum C."/>
            <person name="Ng V."/>
            <person name="Clum A."/>
            <person name="Ohm R."/>
            <person name="Martin F."/>
            <person name="Silar P."/>
            <person name="Natvig D."/>
            <person name="Lalanne C."/>
            <person name="Gautier V."/>
            <person name="Ament-Velasquez S.L."/>
            <person name="Kruys A."/>
            <person name="Hutchinson M.I."/>
            <person name="Powell A.J."/>
            <person name="Barry K."/>
            <person name="Miller A.N."/>
            <person name="Grigoriev I.V."/>
            <person name="Debuchy R."/>
            <person name="Gladieux P."/>
            <person name="Thoren M.H."/>
            <person name="Johannesson H."/>
        </authorList>
    </citation>
    <scope>NUCLEOTIDE SEQUENCE</scope>
    <source>
        <strain evidence="7">CBS 990.96</strain>
    </source>
</reference>
<dbReference type="InterPro" id="IPR007271">
    <property type="entry name" value="Nuc_sug_transpt"/>
</dbReference>
<sequence length="345" mass="37760">MVLHYSRTSPIGNQPRYLASTAVFLVEIVKLVTSLVLAIYDTFNSNPSIPPSQNIQKLYNSLFSPDSWKLVVPAALYTLQNSLVYVAISNLDPVTYQVTYQLKILTTVLFSILLLGKIISSRQWMALILLTFGVAMVQLAEPLNIGDWRERLNSIIQGKPGPVSSTFKGLVAVVAASMTSGLTCVYFEKLLKDSGSQSLWTRNVQLSFFSLFPALFIGVLWKDGAAIGRDGFFAGYNAIVWFIILLQAIGGLIVAVCIKYTDNVAKNFAASFSIVVSYAATTFIFQTPVTLHSTVGGSIVLLALYLYNGHSASHGPVLPTTRERHSEKSSNPMSIQNDNGHKHNA</sequence>
<evidence type="ECO:0000256" key="2">
    <source>
        <dbReference type="ARBA" id="ARBA00022692"/>
    </source>
</evidence>
<keyword evidence="3 6" id="KW-1133">Transmembrane helix</keyword>